<comment type="caution">
    <text evidence="1">The sequence shown here is derived from an EMBL/GenBank/DDBJ whole genome shotgun (WGS) entry which is preliminary data.</text>
</comment>
<feature type="non-terminal residue" evidence="1">
    <location>
        <position position="1"/>
    </location>
</feature>
<accession>X1EWA6</accession>
<organism evidence="1">
    <name type="scientific">marine sediment metagenome</name>
    <dbReference type="NCBI Taxonomy" id="412755"/>
    <lineage>
        <taxon>unclassified sequences</taxon>
        <taxon>metagenomes</taxon>
        <taxon>ecological metagenomes</taxon>
    </lineage>
</organism>
<name>X1EWA6_9ZZZZ</name>
<reference evidence="1" key="1">
    <citation type="journal article" date="2014" name="Front. Microbiol.">
        <title>High frequency of phylogenetically diverse reductive dehalogenase-homologous genes in deep subseafloor sedimentary metagenomes.</title>
        <authorList>
            <person name="Kawai M."/>
            <person name="Futagami T."/>
            <person name="Toyoda A."/>
            <person name="Takaki Y."/>
            <person name="Nishi S."/>
            <person name="Hori S."/>
            <person name="Arai W."/>
            <person name="Tsubouchi T."/>
            <person name="Morono Y."/>
            <person name="Uchiyama I."/>
            <person name="Ito T."/>
            <person name="Fujiyama A."/>
            <person name="Inagaki F."/>
            <person name="Takami H."/>
        </authorList>
    </citation>
    <scope>NUCLEOTIDE SEQUENCE</scope>
    <source>
        <strain evidence="1">Expedition CK06-06</strain>
    </source>
</reference>
<protein>
    <submittedName>
        <fullName evidence="1">Uncharacterized protein</fullName>
    </submittedName>
</protein>
<sequence>EVKMWFLDWIVTKLSDASSFFYSIYLEAYYWVYPFNQIAPFFYQVSSLFFSLSQYFSYFNDWVDDVVSKVANILTYSNIYSYFKSYFDYAIGAWNWITNAWNIVTNIINSWWSSTQYIVKTWIDNAVQGLRYFGVQLETWLGNLQAAWDNFKCRIPSIDEILSWFSNWWGKILANIISWGALTSGEINTLIDSKLQDWLPFYDELANLIGDIKLFFTDPLQWLYDRAEEFFERFW</sequence>
<proteinExistence type="predicted"/>
<gene>
    <name evidence="1" type="ORF">S03H2_20512</name>
</gene>
<dbReference type="EMBL" id="BARU01010816">
    <property type="protein sequence ID" value="GAH37666.1"/>
    <property type="molecule type" value="Genomic_DNA"/>
</dbReference>
<dbReference type="AlphaFoldDB" id="X1EWA6"/>
<evidence type="ECO:0000313" key="1">
    <source>
        <dbReference type="EMBL" id="GAH37666.1"/>
    </source>
</evidence>